<evidence type="ECO:0000256" key="2">
    <source>
        <dbReference type="SAM" id="SignalP"/>
    </source>
</evidence>
<name>A0A0W0S5G8_9GAMM</name>
<feature type="region of interest" description="Disordered" evidence="1">
    <location>
        <begin position="46"/>
        <end position="85"/>
    </location>
</feature>
<evidence type="ECO:0000256" key="1">
    <source>
        <dbReference type="SAM" id="MobiDB-lite"/>
    </source>
</evidence>
<feature type="region of interest" description="Disordered" evidence="1">
    <location>
        <begin position="95"/>
        <end position="114"/>
    </location>
</feature>
<proteinExistence type="predicted"/>
<gene>
    <name evidence="3" type="ORF">Lbru_2600</name>
</gene>
<dbReference type="RefSeq" id="WP_058442569.1">
    <property type="nucleotide sequence ID" value="NZ_CAAAHU010000004.1"/>
</dbReference>
<protein>
    <submittedName>
        <fullName evidence="3">Uncharacterized protein</fullName>
    </submittedName>
</protein>
<organism evidence="3 4">
    <name type="scientific">Legionella brunensis</name>
    <dbReference type="NCBI Taxonomy" id="29422"/>
    <lineage>
        <taxon>Bacteria</taxon>
        <taxon>Pseudomonadati</taxon>
        <taxon>Pseudomonadota</taxon>
        <taxon>Gammaproteobacteria</taxon>
        <taxon>Legionellales</taxon>
        <taxon>Legionellaceae</taxon>
        <taxon>Legionella</taxon>
    </lineage>
</organism>
<comment type="caution">
    <text evidence="3">The sequence shown here is derived from an EMBL/GenBank/DDBJ whole genome shotgun (WGS) entry which is preliminary data.</text>
</comment>
<feature type="signal peptide" evidence="2">
    <location>
        <begin position="1"/>
        <end position="21"/>
    </location>
</feature>
<feature type="compositionally biased region" description="Pro residues" evidence="1">
    <location>
        <begin position="105"/>
        <end position="114"/>
    </location>
</feature>
<dbReference type="PATRIC" id="fig|29422.6.peg.2763"/>
<dbReference type="Proteomes" id="UP000054742">
    <property type="component" value="Unassembled WGS sequence"/>
</dbReference>
<keyword evidence="2" id="KW-0732">Signal</keyword>
<dbReference type="EMBL" id="LNXV01000033">
    <property type="protein sequence ID" value="KTC78308.1"/>
    <property type="molecule type" value="Genomic_DNA"/>
</dbReference>
<dbReference type="OrthoDB" id="5650792at2"/>
<keyword evidence="4" id="KW-1185">Reference proteome</keyword>
<feature type="compositionally biased region" description="Polar residues" evidence="1">
    <location>
        <begin position="52"/>
        <end position="69"/>
    </location>
</feature>
<feature type="chain" id="PRO_5006911618" evidence="2">
    <location>
        <begin position="22"/>
        <end position="114"/>
    </location>
</feature>
<dbReference type="STRING" id="29422.Lbru_2600"/>
<sequence>MRWTLLPNILLFACLSFASFAFQPNSTSPQNPSYLYYPGLQKGHELNPFNRPPQNNVTTGNDKSTTRFDQSGYLDTTPVDDTGTEKDIYHKLQPNWIVPGHQHPSPQPKYLPNP</sequence>
<evidence type="ECO:0000313" key="4">
    <source>
        <dbReference type="Proteomes" id="UP000054742"/>
    </source>
</evidence>
<reference evidence="3 4" key="1">
    <citation type="submission" date="2015-11" db="EMBL/GenBank/DDBJ databases">
        <title>Genomic analysis of 38 Legionella species identifies large and diverse effector repertoires.</title>
        <authorList>
            <person name="Burstein D."/>
            <person name="Amaro F."/>
            <person name="Zusman T."/>
            <person name="Lifshitz Z."/>
            <person name="Cohen O."/>
            <person name="Gilbert J.A."/>
            <person name="Pupko T."/>
            <person name="Shuman H.A."/>
            <person name="Segal G."/>
        </authorList>
    </citation>
    <scope>NUCLEOTIDE SEQUENCE [LARGE SCALE GENOMIC DNA]</scope>
    <source>
        <strain evidence="3 4">ATCC 43878</strain>
    </source>
</reference>
<accession>A0A0W0S5G8</accession>
<dbReference type="AlphaFoldDB" id="A0A0W0S5G8"/>
<evidence type="ECO:0000313" key="3">
    <source>
        <dbReference type="EMBL" id="KTC78308.1"/>
    </source>
</evidence>